<gene>
    <name evidence="3" type="ORF">F2Q68_00017566</name>
</gene>
<dbReference type="EMBL" id="QGKW02001940">
    <property type="protein sequence ID" value="KAF2555309.1"/>
    <property type="molecule type" value="Genomic_DNA"/>
</dbReference>
<dbReference type="InterPro" id="IPR011162">
    <property type="entry name" value="MHC_I/II-like_Ag-recog"/>
</dbReference>
<dbReference type="AlphaFoldDB" id="A0A8S9HBM8"/>
<reference evidence="3" key="1">
    <citation type="submission" date="2019-12" db="EMBL/GenBank/DDBJ databases">
        <title>Genome sequencing and annotation of Brassica cretica.</title>
        <authorList>
            <person name="Studholme D.J."/>
            <person name="Sarris P.F."/>
        </authorList>
    </citation>
    <scope>NUCLEOTIDE SEQUENCE</scope>
    <source>
        <strain evidence="3">PFS-001/15</strain>
        <tissue evidence="3">Leaf</tissue>
    </source>
</reference>
<dbReference type="PROSITE" id="PS51547">
    <property type="entry name" value="C2_PI3K"/>
    <property type="match status" value="1"/>
</dbReference>
<dbReference type="InterPro" id="IPR042236">
    <property type="entry name" value="PI3K_accessory_sf"/>
</dbReference>
<evidence type="ECO:0000313" key="4">
    <source>
        <dbReference type="Proteomes" id="UP000712281"/>
    </source>
</evidence>
<dbReference type="Gene3D" id="2.60.40.150">
    <property type="entry name" value="C2 domain"/>
    <property type="match status" value="1"/>
</dbReference>
<evidence type="ECO:0000313" key="3">
    <source>
        <dbReference type="EMBL" id="KAF2555309.1"/>
    </source>
</evidence>
<organism evidence="3 4">
    <name type="scientific">Brassica cretica</name>
    <name type="common">Mustard</name>
    <dbReference type="NCBI Taxonomy" id="69181"/>
    <lineage>
        <taxon>Eukaryota</taxon>
        <taxon>Viridiplantae</taxon>
        <taxon>Streptophyta</taxon>
        <taxon>Embryophyta</taxon>
        <taxon>Tracheophyta</taxon>
        <taxon>Spermatophyta</taxon>
        <taxon>Magnoliopsida</taxon>
        <taxon>eudicotyledons</taxon>
        <taxon>Gunneridae</taxon>
        <taxon>Pentapetalae</taxon>
        <taxon>rosids</taxon>
        <taxon>malvids</taxon>
        <taxon>Brassicales</taxon>
        <taxon>Brassicaceae</taxon>
        <taxon>Brassiceae</taxon>
        <taxon>Brassica</taxon>
    </lineage>
</organism>
<protein>
    <recommendedName>
        <fullName evidence="2">C2 PI3K-type domain-containing protein</fullName>
    </recommendedName>
</protein>
<evidence type="ECO:0000256" key="1">
    <source>
        <dbReference type="PROSITE-ProRule" id="PRU00880"/>
    </source>
</evidence>
<accession>A0A8S9HBM8</accession>
<dbReference type="SUPFAM" id="SSF49562">
    <property type="entry name" value="C2 domain (Calcium/lipid-binding domain, CaLB)"/>
    <property type="match status" value="1"/>
</dbReference>
<comment type="similarity">
    <text evidence="1">Belongs to the PI3/PI4-kinase family.</text>
</comment>
<dbReference type="InterPro" id="IPR002420">
    <property type="entry name" value="PI3K-type_C2_dom"/>
</dbReference>
<sequence>MRLGRLLLTPISKWVRASFVSSSPAISIRPSLFVSTSSMESPPVQKSTDSDVWFLTFVGLVGLVSVAEEKKQELYIECALYINGAPFGLPMRTRLHTTGSPYCWNELITLSSKYRDLTVHSQLAITVSKHIACLFLWYFLCLLISESPLVAGMGCFLRKTEGLIGGATILLFNSKMHMKSGKQKLRLWQGKEADGSFPTSTPGKVPRHECGELERLEKLMNKFERGQIQSIDWLDRLMLNSLDKIKEQEISKHGNSNLYLVIDFCSFEHRVVFQESGANVLITSPIGSTNEFVTVWDTELGKFNPSEHKQLKLARSLDRGIIDRDLKPSNAERKSIQSVLKYPPTRTLSGDERQLSFRERPFWGFFRRQRRRLQIWIRRCRRIHRSEVSGKESVVVEIIIGDEVGRQCEASKEIRDQNVGVEDKTRGIEATLDTEKEPEGNAWSLVSPEKIGRMLMSVEEKT</sequence>
<dbReference type="SUPFAM" id="SSF54452">
    <property type="entry name" value="MHC antigen-recognition domain"/>
    <property type="match status" value="1"/>
</dbReference>
<dbReference type="Gene3D" id="1.25.40.70">
    <property type="entry name" value="Phosphatidylinositol 3-kinase, accessory domain (PIK)"/>
    <property type="match status" value="1"/>
</dbReference>
<dbReference type="InterPro" id="IPR035892">
    <property type="entry name" value="C2_domain_sf"/>
</dbReference>
<comment type="caution">
    <text evidence="3">The sequence shown here is derived from an EMBL/GenBank/DDBJ whole genome shotgun (WGS) entry which is preliminary data.</text>
</comment>
<evidence type="ECO:0000259" key="2">
    <source>
        <dbReference type="PROSITE" id="PS51547"/>
    </source>
</evidence>
<name>A0A8S9HBM8_BRACR</name>
<dbReference type="SMART" id="SM00142">
    <property type="entry name" value="PI3K_C2"/>
    <property type="match status" value="1"/>
</dbReference>
<feature type="domain" description="C2 PI3K-type" evidence="2">
    <location>
        <begin position="36"/>
        <end position="226"/>
    </location>
</feature>
<dbReference type="Pfam" id="PF00792">
    <property type="entry name" value="PI3K_C2"/>
    <property type="match status" value="1"/>
</dbReference>
<dbReference type="CDD" id="cd08397">
    <property type="entry name" value="C2_PI3K_class_III"/>
    <property type="match status" value="1"/>
</dbReference>
<proteinExistence type="inferred from homology"/>
<dbReference type="Proteomes" id="UP000712281">
    <property type="component" value="Unassembled WGS sequence"/>
</dbReference>